<feature type="transmembrane region" description="Helical" evidence="1">
    <location>
        <begin position="12"/>
        <end position="30"/>
    </location>
</feature>
<evidence type="ECO:0000313" key="2">
    <source>
        <dbReference type="EMBL" id="KAF9067619.1"/>
    </source>
</evidence>
<keyword evidence="1" id="KW-0472">Membrane</keyword>
<dbReference type="EMBL" id="JADNRY010000070">
    <property type="protein sequence ID" value="KAF9067619.1"/>
    <property type="molecule type" value="Genomic_DNA"/>
</dbReference>
<accession>A0A9P5PKU4</accession>
<keyword evidence="1" id="KW-0812">Transmembrane</keyword>
<name>A0A9P5PKU4_9AGAR</name>
<sequence>MRGNSKEIAGHIIPIIAIISLVSPFCTYSENPMTSFATYNRNSNLPFYSILSYFRDLNAAFVGKRTRKSSVDRCTMYVTRPGMKGLMGSEREVSVYENNLVITVAIGGLPLTLVPPLSFAILSSNFRRNLDRLLRYFLRQ</sequence>
<evidence type="ECO:0000313" key="3">
    <source>
        <dbReference type="Proteomes" id="UP000772434"/>
    </source>
</evidence>
<comment type="caution">
    <text evidence="2">The sequence shown here is derived from an EMBL/GenBank/DDBJ whole genome shotgun (WGS) entry which is preliminary data.</text>
</comment>
<organism evidence="2 3">
    <name type="scientific">Rhodocollybia butyracea</name>
    <dbReference type="NCBI Taxonomy" id="206335"/>
    <lineage>
        <taxon>Eukaryota</taxon>
        <taxon>Fungi</taxon>
        <taxon>Dikarya</taxon>
        <taxon>Basidiomycota</taxon>
        <taxon>Agaricomycotina</taxon>
        <taxon>Agaricomycetes</taxon>
        <taxon>Agaricomycetidae</taxon>
        <taxon>Agaricales</taxon>
        <taxon>Marasmiineae</taxon>
        <taxon>Omphalotaceae</taxon>
        <taxon>Rhodocollybia</taxon>
    </lineage>
</organism>
<protein>
    <submittedName>
        <fullName evidence="2">Uncharacterized protein</fullName>
    </submittedName>
</protein>
<reference evidence="2" key="1">
    <citation type="submission" date="2020-11" db="EMBL/GenBank/DDBJ databases">
        <authorList>
            <consortium name="DOE Joint Genome Institute"/>
            <person name="Ahrendt S."/>
            <person name="Riley R."/>
            <person name="Andreopoulos W."/>
            <person name="Labutti K."/>
            <person name="Pangilinan J."/>
            <person name="Ruiz-Duenas F.J."/>
            <person name="Barrasa J.M."/>
            <person name="Sanchez-Garcia M."/>
            <person name="Camarero S."/>
            <person name="Miyauchi S."/>
            <person name="Serrano A."/>
            <person name="Linde D."/>
            <person name="Babiker R."/>
            <person name="Drula E."/>
            <person name="Ayuso-Fernandez I."/>
            <person name="Pacheco R."/>
            <person name="Padilla G."/>
            <person name="Ferreira P."/>
            <person name="Barriuso J."/>
            <person name="Kellner H."/>
            <person name="Castanera R."/>
            <person name="Alfaro M."/>
            <person name="Ramirez L."/>
            <person name="Pisabarro A.G."/>
            <person name="Kuo A."/>
            <person name="Tritt A."/>
            <person name="Lipzen A."/>
            <person name="He G."/>
            <person name="Yan M."/>
            <person name="Ng V."/>
            <person name="Cullen D."/>
            <person name="Martin F."/>
            <person name="Rosso M.-N."/>
            <person name="Henrissat B."/>
            <person name="Hibbett D."/>
            <person name="Martinez A.T."/>
            <person name="Grigoriev I.V."/>
        </authorList>
    </citation>
    <scope>NUCLEOTIDE SEQUENCE</scope>
    <source>
        <strain evidence="2">AH 40177</strain>
    </source>
</reference>
<keyword evidence="3" id="KW-1185">Reference proteome</keyword>
<keyword evidence="1" id="KW-1133">Transmembrane helix</keyword>
<evidence type="ECO:0000256" key="1">
    <source>
        <dbReference type="SAM" id="Phobius"/>
    </source>
</evidence>
<dbReference type="AlphaFoldDB" id="A0A9P5PKU4"/>
<gene>
    <name evidence="2" type="ORF">BDP27DRAFT_899574</name>
</gene>
<proteinExistence type="predicted"/>
<dbReference type="Proteomes" id="UP000772434">
    <property type="component" value="Unassembled WGS sequence"/>
</dbReference>
<feature type="transmembrane region" description="Helical" evidence="1">
    <location>
        <begin position="100"/>
        <end position="122"/>
    </location>
</feature>